<evidence type="ECO:0000256" key="12">
    <source>
        <dbReference type="SAM" id="Phobius"/>
    </source>
</evidence>
<feature type="domain" description="HAMP" evidence="14">
    <location>
        <begin position="225"/>
        <end position="278"/>
    </location>
</feature>
<dbReference type="EC" id="2.7.13.3" evidence="3"/>
<keyword evidence="8 12" id="KW-1133">Transmembrane helix</keyword>
<dbReference type="SUPFAM" id="SSF47384">
    <property type="entry name" value="Homodimeric domain of signal transducing histidine kinase"/>
    <property type="match status" value="1"/>
</dbReference>
<dbReference type="InterPro" id="IPR036890">
    <property type="entry name" value="HATPase_C_sf"/>
</dbReference>
<dbReference type="SUPFAM" id="SSF55874">
    <property type="entry name" value="ATPase domain of HSP90 chaperone/DNA topoisomerase II/histidine kinase"/>
    <property type="match status" value="1"/>
</dbReference>
<evidence type="ECO:0000256" key="10">
    <source>
        <dbReference type="ARBA" id="ARBA00023136"/>
    </source>
</evidence>
<feature type="transmembrane region" description="Helical" evidence="12">
    <location>
        <begin position="15"/>
        <end position="38"/>
    </location>
</feature>
<dbReference type="EMBL" id="VZIZ01000026">
    <property type="protein sequence ID" value="KAF0568046.1"/>
    <property type="molecule type" value="Genomic_DNA"/>
</dbReference>
<evidence type="ECO:0000256" key="2">
    <source>
        <dbReference type="ARBA" id="ARBA00004141"/>
    </source>
</evidence>
<dbReference type="Proteomes" id="UP000471465">
    <property type="component" value="Unassembled WGS sequence"/>
</dbReference>
<evidence type="ECO:0000256" key="7">
    <source>
        <dbReference type="ARBA" id="ARBA00022777"/>
    </source>
</evidence>
<protein>
    <recommendedName>
        <fullName evidence="3">histidine kinase</fullName>
        <ecNumber evidence="3">2.7.13.3</ecNumber>
    </recommendedName>
</protein>
<comment type="caution">
    <text evidence="15">The sequence shown here is derived from an EMBL/GenBank/DDBJ whole genome shotgun (WGS) entry which is preliminary data.</text>
</comment>
<evidence type="ECO:0000256" key="11">
    <source>
        <dbReference type="SAM" id="MobiDB-lite"/>
    </source>
</evidence>
<feature type="region of interest" description="Disordered" evidence="11">
    <location>
        <begin position="73"/>
        <end position="111"/>
    </location>
</feature>
<dbReference type="Pfam" id="PF00672">
    <property type="entry name" value="HAMP"/>
    <property type="match status" value="1"/>
</dbReference>
<evidence type="ECO:0000256" key="4">
    <source>
        <dbReference type="ARBA" id="ARBA00022553"/>
    </source>
</evidence>
<dbReference type="InterPro" id="IPR036097">
    <property type="entry name" value="HisK_dim/P_sf"/>
</dbReference>
<keyword evidence="6 12" id="KW-0812">Transmembrane</keyword>
<evidence type="ECO:0000256" key="3">
    <source>
        <dbReference type="ARBA" id="ARBA00012438"/>
    </source>
</evidence>
<evidence type="ECO:0000256" key="1">
    <source>
        <dbReference type="ARBA" id="ARBA00000085"/>
    </source>
</evidence>
<keyword evidence="4" id="KW-0597">Phosphoprotein</keyword>
<evidence type="ECO:0000313" key="15">
    <source>
        <dbReference type="EMBL" id="KAF0568046.1"/>
    </source>
</evidence>
<dbReference type="SMART" id="SM00387">
    <property type="entry name" value="HATPase_c"/>
    <property type="match status" value="1"/>
</dbReference>
<dbReference type="GO" id="GO:0000155">
    <property type="term" value="F:phosphorelay sensor kinase activity"/>
    <property type="evidence" value="ECO:0007669"/>
    <property type="project" value="InterPro"/>
</dbReference>
<feature type="compositionally biased region" description="Polar residues" evidence="11">
    <location>
        <begin position="73"/>
        <end position="89"/>
    </location>
</feature>
<dbReference type="CDD" id="cd00082">
    <property type="entry name" value="HisKA"/>
    <property type="match status" value="1"/>
</dbReference>
<keyword evidence="16" id="KW-1185">Reference proteome</keyword>
<organism evidence="15 16">
    <name type="scientific">Psychrobacter nivimaris</name>
    <dbReference type="NCBI Taxonomy" id="281738"/>
    <lineage>
        <taxon>Bacteria</taxon>
        <taxon>Pseudomonadati</taxon>
        <taxon>Pseudomonadota</taxon>
        <taxon>Gammaproteobacteria</taxon>
        <taxon>Moraxellales</taxon>
        <taxon>Moraxellaceae</taxon>
        <taxon>Psychrobacter</taxon>
    </lineage>
</organism>
<dbReference type="PROSITE" id="PS50109">
    <property type="entry name" value="HIS_KIN"/>
    <property type="match status" value="1"/>
</dbReference>
<proteinExistence type="predicted"/>
<dbReference type="PANTHER" id="PTHR45436:SF15">
    <property type="entry name" value="SENSOR HISTIDINE KINASE CUSS"/>
    <property type="match status" value="1"/>
</dbReference>
<dbReference type="InterPro" id="IPR005467">
    <property type="entry name" value="His_kinase_dom"/>
</dbReference>
<dbReference type="SMART" id="SM00304">
    <property type="entry name" value="HAMP"/>
    <property type="match status" value="1"/>
</dbReference>
<keyword evidence="9" id="KW-0902">Two-component regulatory system</keyword>
<feature type="domain" description="Histidine kinase" evidence="13">
    <location>
        <begin position="286"/>
        <end position="516"/>
    </location>
</feature>
<feature type="transmembrane region" description="Helical" evidence="12">
    <location>
        <begin position="205"/>
        <end position="228"/>
    </location>
</feature>
<dbReference type="Pfam" id="PF02518">
    <property type="entry name" value="HATPase_c"/>
    <property type="match status" value="1"/>
</dbReference>
<dbReference type="GO" id="GO:0005886">
    <property type="term" value="C:plasma membrane"/>
    <property type="evidence" value="ECO:0007669"/>
    <property type="project" value="TreeGrafter"/>
</dbReference>
<comment type="catalytic activity">
    <reaction evidence="1">
        <text>ATP + protein L-histidine = ADP + protein N-phospho-L-histidine.</text>
        <dbReference type="EC" id="2.7.13.3"/>
    </reaction>
</comment>
<dbReference type="PRINTS" id="PR00344">
    <property type="entry name" value="BCTRLSENSOR"/>
</dbReference>
<dbReference type="Gene3D" id="1.10.287.130">
    <property type="match status" value="1"/>
</dbReference>
<evidence type="ECO:0000256" key="6">
    <source>
        <dbReference type="ARBA" id="ARBA00022692"/>
    </source>
</evidence>
<keyword evidence="7 15" id="KW-0418">Kinase</keyword>
<dbReference type="InterPro" id="IPR004358">
    <property type="entry name" value="Sig_transdc_His_kin-like_C"/>
</dbReference>
<comment type="subcellular location">
    <subcellularLocation>
        <location evidence="2">Membrane</location>
        <topology evidence="2">Multi-pass membrane protein</topology>
    </subcellularLocation>
</comment>
<sequence length="518" mass="58615">MSNMKYRFDNRRLPLLWRTVLLLTIFVVISQVIIYIWIQRSVKGHFEQMDAEIMTHAAFNLRKRVIEPSSPITSQTLHTSQNPLNSQQPLRAAPDVMPDGDTSTAAISDETDHQHSSWLDYDLKTIIANKEGQILSSTPNNFAQELGAGFNLLSLKQDNDKQQFVMNINSRYYRAMVIEDDKMLALIALPIDVHHQYLLQFNRQLSMILFAITLLLVSVAALGVYWGFAPLATIVQKMKTMNPDRLDDRVTVSDMPLELRPLAESYNSMMAKLESNFESLSRFSDNIAHELRTPIATLSTQTQVMLNKPRAGDEYIEQLHHQHDTLEQLSAMINNMLLLAKTQKGLSDSQISHVDTESLITKLVDYYEMIAEDRGIAIETKGEFSAVLGDKSLLQRLFANLISNAIYYAAQDSVITIRADRINSNEMVGTTISSLQQSKQAILRMTITNRLDEPLTQSEADKLFERFYRHHKTIDRHTGTGLGLSIVQSVVGAHNGNVSITIKDDDCFQVSVELLEDV</sequence>
<dbReference type="PANTHER" id="PTHR45436">
    <property type="entry name" value="SENSOR HISTIDINE KINASE YKOH"/>
    <property type="match status" value="1"/>
</dbReference>
<dbReference type="Pfam" id="PF00512">
    <property type="entry name" value="HisKA"/>
    <property type="match status" value="1"/>
</dbReference>
<keyword evidence="5" id="KW-0808">Transferase</keyword>
<reference evidence="15 16" key="1">
    <citation type="submission" date="2019-09" db="EMBL/GenBank/DDBJ databases">
        <title>Draft genome sequence of Psychrobacter nivimaris LAMA 639, in search for biotechnological relevant genes.</title>
        <authorList>
            <person name="Lima A.O.S."/>
            <person name="Staloch B.E.K."/>
            <person name="Freitas R.C."/>
            <person name="Niero H."/>
            <person name="Silva M.A.C."/>
        </authorList>
    </citation>
    <scope>NUCLEOTIDE SEQUENCE [LARGE SCALE GENOMIC DNA]</scope>
    <source>
        <strain evidence="15 16">LAMA 639</strain>
    </source>
</reference>
<dbReference type="InterPro" id="IPR003661">
    <property type="entry name" value="HisK_dim/P_dom"/>
</dbReference>
<evidence type="ECO:0000256" key="8">
    <source>
        <dbReference type="ARBA" id="ARBA00022989"/>
    </source>
</evidence>
<dbReference type="SMART" id="SM00388">
    <property type="entry name" value="HisKA"/>
    <property type="match status" value="1"/>
</dbReference>
<evidence type="ECO:0000259" key="14">
    <source>
        <dbReference type="PROSITE" id="PS50885"/>
    </source>
</evidence>
<evidence type="ECO:0000256" key="5">
    <source>
        <dbReference type="ARBA" id="ARBA00022679"/>
    </source>
</evidence>
<dbReference type="InterPro" id="IPR050428">
    <property type="entry name" value="TCS_sensor_his_kinase"/>
</dbReference>
<dbReference type="PROSITE" id="PS50885">
    <property type="entry name" value="HAMP"/>
    <property type="match status" value="1"/>
</dbReference>
<accession>A0A6N7BYC5</accession>
<evidence type="ECO:0000313" key="16">
    <source>
        <dbReference type="Proteomes" id="UP000471465"/>
    </source>
</evidence>
<dbReference type="InterPro" id="IPR003660">
    <property type="entry name" value="HAMP_dom"/>
</dbReference>
<evidence type="ECO:0000256" key="9">
    <source>
        <dbReference type="ARBA" id="ARBA00023012"/>
    </source>
</evidence>
<gene>
    <name evidence="15" type="ORF">FQV37_1382</name>
</gene>
<keyword evidence="10 12" id="KW-0472">Membrane</keyword>
<dbReference type="CDD" id="cd00075">
    <property type="entry name" value="HATPase"/>
    <property type="match status" value="1"/>
</dbReference>
<dbReference type="AlphaFoldDB" id="A0A6N7BYC5"/>
<name>A0A6N7BYC5_9GAMM</name>
<evidence type="ECO:0000259" key="13">
    <source>
        <dbReference type="PROSITE" id="PS50109"/>
    </source>
</evidence>
<dbReference type="Gene3D" id="3.30.565.10">
    <property type="entry name" value="Histidine kinase-like ATPase, C-terminal domain"/>
    <property type="match status" value="1"/>
</dbReference>
<dbReference type="InterPro" id="IPR003594">
    <property type="entry name" value="HATPase_dom"/>
</dbReference>